<feature type="domain" description="HTTM-like" evidence="6">
    <location>
        <begin position="20"/>
        <end position="289"/>
    </location>
</feature>
<dbReference type="SMART" id="SM00752">
    <property type="entry name" value="HTTM"/>
    <property type="match status" value="1"/>
</dbReference>
<dbReference type="InterPro" id="IPR011020">
    <property type="entry name" value="HTTM-like"/>
</dbReference>
<feature type="transmembrane region" description="Helical" evidence="5">
    <location>
        <begin position="251"/>
        <end position="268"/>
    </location>
</feature>
<dbReference type="GO" id="GO:0012505">
    <property type="term" value="C:endomembrane system"/>
    <property type="evidence" value="ECO:0007669"/>
    <property type="project" value="UniProtKB-SubCell"/>
</dbReference>
<keyword evidence="4 5" id="KW-0472">Membrane</keyword>
<sequence length="300" mass="34127">MSLLFITIGELAEIWNRALFSEQPTLTICVFRVLTGFLVLTETRNWLSVYKPLLSVDGWFGYPEYASALKPFRFSLLNYLPATNKSVELVLLLQFIAGLCLMVGVFPQLAALLCFVTLVSIHNRNIYVLSSGDALYRFFCLLLIFAPSDTQLSLLNLPHLLNADVLAYSWTLLMIRLFMANIYMKNVLFKLLGDSWLNGTATQQVLNVRIWNRGRLPAALNHAWFYKATTYGTLVIEIALFTLVWIDEFRLPVLALGVLLHLSLWLFLRIGFFQMAMICGLGAFVTPQEYAVFFGLISRL</sequence>
<dbReference type="PANTHER" id="PTHR39535">
    <property type="entry name" value="SPORULATION-DELAYING PROTEIN SDPB"/>
    <property type="match status" value="1"/>
</dbReference>
<dbReference type="RefSeq" id="WP_171739962.1">
    <property type="nucleotide sequence ID" value="NZ_CP053435.1"/>
</dbReference>
<name>A0A6M5Y6T9_9BACT</name>
<dbReference type="Proteomes" id="UP000502756">
    <property type="component" value="Chromosome"/>
</dbReference>
<evidence type="ECO:0000256" key="3">
    <source>
        <dbReference type="ARBA" id="ARBA00022989"/>
    </source>
</evidence>
<evidence type="ECO:0000256" key="4">
    <source>
        <dbReference type="ARBA" id="ARBA00023136"/>
    </source>
</evidence>
<evidence type="ECO:0000256" key="2">
    <source>
        <dbReference type="ARBA" id="ARBA00022692"/>
    </source>
</evidence>
<feature type="transmembrane region" description="Helical" evidence="5">
    <location>
        <begin position="165"/>
        <end position="184"/>
    </location>
</feature>
<dbReference type="EMBL" id="CP053435">
    <property type="protein sequence ID" value="QJW90118.1"/>
    <property type="molecule type" value="Genomic_DNA"/>
</dbReference>
<dbReference type="PANTHER" id="PTHR39535:SF2">
    <property type="entry name" value="HTTM DOMAIN-CONTAINING PROTEIN"/>
    <property type="match status" value="1"/>
</dbReference>
<dbReference type="InterPro" id="IPR052964">
    <property type="entry name" value="Sporulation_signal_mat"/>
</dbReference>
<protein>
    <submittedName>
        <fullName evidence="7">HTTM domain-containing protein</fullName>
    </submittedName>
</protein>
<dbReference type="KEGG" id="stae:HNV11_12390"/>
<dbReference type="InterPro" id="IPR053934">
    <property type="entry name" value="HTTM_dom"/>
</dbReference>
<evidence type="ECO:0000256" key="1">
    <source>
        <dbReference type="ARBA" id="ARBA00004127"/>
    </source>
</evidence>
<evidence type="ECO:0000313" key="8">
    <source>
        <dbReference type="Proteomes" id="UP000502756"/>
    </source>
</evidence>
<proteinExistence type="predicted"/>
<dbReference type="AlphaFoldDB" id="A0A6M5Y6T9"/>
<keyword evidence="2 5" id="KW-0812">Transmembrane</keyword>
<keyword evidence="3 5" id="KW-1133">Transmembrane helix</keyword>
<accession>A0A6M5Y6T9</accession>
<dbReference type="Pfam" id="PF05090">
    <property type="entry name" value="HTTM"/>
    <property type="match status" value="1"/>
</dbReference>
<evidence type="ECO:0000259" key="6">
    <source>
        <dbReference type="SMART" id="SM00752"/>
    </source>
</evidence>
<evidence type="ECO:0000313" key="7">
    <source>
        <dbReference type="EMBL" id="QJW90118.1"/>
    </source>
</evidence>
<evidence type="ECO:0000256" key="5">
    <source>
        <dbReference type="SAM" id="Phobius"/>
    </source>
</evidence>
<feature type="transmembrane region" description="Helical" evidence="5">
    <location>
        <begin position="126"/>
        <end position="145"/>
    </location>
</feature>
<reference evidence="7 8" key="1">
    <citation type="submission" date="2020-05" db="EMBL/GenBank/DDBJ databases">
        <title>Genome sequencing of Spirosoma sp. TS118.</title>
        <authorList>
            <person name="Lee J.-H."/>
            <person name="Jeong S."/>
            <person name="Zhao L."/>
            <person name="Jung J.-H."/>
            <person name="Kim M.-K."/>
            <person name="Lim S."/>
        </authorList>
    </citation>
    <scope>NUCLEOTIDE SEQUENCE [LARGE SCALE GENOMIC DNA]</scope>
    <source>
        <strain evidence="7 8">TS118</strain>
    </source>
</reference>
<comment type="subcellular location">
    <subcellularLocation>
        <location evidence="1">Endomembrane system</location>
        <topology evidence="1">Multi-pass membrane protein</topology>
    </subcellularLocation>
</comment>
<keyword evidence="8" id="KW-1185">Reference proteome</keyword>
<gene>
    <name evidence="7" type="ORF">HNV11_12390</name>
</gene>
<organism evidence="7 8">
    <name type="scientific">Spirosoma taeanense</name>
    <dbReference type="NCBI Taxonomy" id="2735870"/>
    <lineage>
        <taxon>Bacteria</taxon>
        <taxon>Pseudomonadati</taxon>
        <taxon>Bacteroidota</taxon>
        <taxon>Cytophagia</taxon>
        <taxon>Cytophagales</taxon>
        <taxon>Cytophagaceae</taxon>
        <taxon>Spirosoma</taxon>
    </lineage>
</organism>
<feature type="transmembrane region" description="Helical" evidence="5">
    <location>
        <begin position="89"/>
        <end position="119"/>
    </location>
</feature>
<feature type="transmembrane region" description="Helical" evidence="5">
    <location>
        <begin position="224"/>
        <end position="245"/>
    </location>
</feature>